<reference evidence="2 4" key="2">
    <citation type="journal article" date="2014" name="BMC Genomics">
        <title>An improved genome release (version Mt4.0) for the model legume Medicago truncatula.</title>
        <authorList>
            <person name="Tang H."/>
            <person name="Krishnakumar V."/>
            <person name="Bidwell S."/>
            <person name="Rosen B."/>
            <person name="Chan A."/>
            <person name="Zhou S."/>
            <person name="Gentzbittel L."/>
            <person name="Childs K.L."/>
            <person name="Yandell M."/>
            <person name="Gundlach H."/>
            <person name="Mayer K.F."/>
            <person name="Schwartz D.C."/>
            <person name="Town C.D."/>
        </authorList>
    </citation>
    <scope>GENOME REANNOTATION</scope>
    <source>
        <strain evidence="3 4">cv. Jemalong A17</strain>
    </source>
</reference>
<accession>G7KJS9</accession>
<reference evidence="3" key="3">
    <citation type="submission" date="2015-04" db="UniProtKB">
        <authorList>
            <consortium name="EnsemblPlants"/>
        </authorList>
    </citation>
    <scope>IDENTIFICATION</scope>
    <source>
        <strain evidence="3">cv. Jemalong A17</strain>
    </source>
</reference>
<dbReference type="EnsemblPlants" id="AES76323">
    <property type="protein sequence ID" value="AES76323"/>
    <property type="gene ID" value="MTR_6g076110"/>
</dbReference>
<dbReference type="HOGENOM" id="CLU_1317176_0_0_1"/>
<keyword evidence="4" id="KW-1185">Reference proteome</keyword>
<dbReference type="AlphaFoldDB" id="G7KJS9"/>
<organism evidence="2 4">
    <name type="scientific">Medicago truncatula</name>
    <name type="common">Barrel medic</name>
    <name type="synonym">Medicago tribuloides</name>
    <dbReference type="NCBI Taxonomy" id="3880"/>
    <lineage>
        <taxon>Eukaryota</taxon>
        <taxon>Viridiplantae</taxon>
        <taxon>Streptophyta</taxon>
        <taxon>Embryophyta</taxon>
        <taxon>Tracheophyta</taxon>
        <taxon>Spermatophyta</taxon>
        <taxon>Magnoliopsida</taxon>
        <taxon>eudicotyledons</taxon>
        <taxon>Gunneridae</taxon>
        <taxon>Pentapetalae</taxon>
        <taxon>rosids</taxon>
        <taxon>fabids</taxon>
        <taxon>Fabales</taxon>
        <taxon>Fabaceae</taxon>
        <taxon>Papilionoideae</taxon>
        <taxon>50 kb inversion clade</taxon>
        <taxon>NPAAA clade</taxon>
        <taxon>Hologalegina</taxon>
        <taxon>IRL clade</taxon>
        <taxon>Trifolieae</taxon>
        <taxon>Medicago</taxon>
    </lineage>
</organism>
<evidence type="ECO:0000313" key="3">
    <source>
        <dbReference type="EnsemblPlants" id="AES76323"/>
    </source>
</evidence>
<dbReference type="Proteomes" id="UP000002051">
    <property type="component" value="Chromosome 6"/>
</dbReference>
<sequence length="209" mass="23299">MVCPWPFLAALDTAAAGTMPPESGNFGKSFSQALADSNDIRLSQLPSVVTKTPNPPESGKSFVQALSSSDEPQLTKLPPKIVMGTSVRFKVSQTEYESGVAECQFNLHGRVTLHKGDQPLTTLALQQKLSILQPYLRNWNITPLGKGFFEFHFSSFEDMRRTWALGVVNLKPGILCNTPFSQHKNFITINQSFPHKRNATLLKNHKWNK</sequence>
<evidence type="ECO:0000313" key="2">
    <source>
        <dbReference type="EMBL" id="AES76323.2"/>
    </source>
</evidence>
<dbReference type="PaxDb" id="3880-AES76323"/>
<evidence type="ECO:0008006" key="5">
    <source>
        <dbReference type="Google" id="ProtNLM"/>
    </source>
</evidence>
<accession>A0A0C3VY75</accession>
<dbReference type="EMBL" id="CM001222">
    <property type="protein sequence ID" value="AES76323.2"/>
    <property type="molecule type" value="Genomic_DNA"/>
</dbReference>
<gene>
    <name evidence="2" type="ordered locus">MTR_6g076110</name>
</gene>
<feature type="region of interest" description="Disordered" evidence="1">
    <location>
        <begin position="48"/>
        <end position="71"/>
    </location>
</feature>
<evidence type="ECO:0000256" key="1">
    <source>
        <dbReference type="SAM" id="MobiDB-lite"/>
    </source>
</evidence>
<proteinExistence type="predicted"/>
<protein>
    <recommendedName>
        <fullName evidence="5">DUF4283 domain protein</fullName>
    </recommendedName>
</protein>
<reference evidence="2 4" key="1">
    <citation type="journal article" date="2011" name="Nature">
        <title>The Medicago genome provides insight into the evolution of rhizobial symbioses.</title>
        <authorList>
            <person name="Young N.D."/>
            <person name="Debelle F."/>
            <person name="Oldroyd G.E."/>
            <person name="Geurts R."/>
            <person name="Cannon S.B."/>
            <person name="Udvardi M.K."/>
            <person name="Benedito V.A."/>
            <person name="Mayer K.F."/>
            <person name="Gouzy J."/>
            <person name="Schoof H."/>
            <person name="Van de Peer Y."/>
            <person name="Proost S."/>
            <person name="Cook D.R."/>
            <person name="Meyers B.C."/>
            <person name="Spannagl M."/>
            <person name="Cheung F."/>
            <person name="De Mita S."/>
            <person name="Krishnakumar V."/>
            <person name="Gundlach H."/>
            <person name="Zhou S."/>
            <person name="Mudge J."/>
            <person name="Bharti A.K."/>
            <person name="Murray J.D."/>
            <person name="Naoumkina M.A."/>
            <person name="Rosen B."/>
            <person name="Silverstein K.A."/>
            <person name="Tang H."/>
            <person name="Rombauts S."/>
            <person name="Zhao P.X."/>
            <person name="Zhou P."/>
            <person name="Barbe V."/>
            <person name="Bardou P."/>
            <person name="Bechner M."/>
            <person name="Bellec A."/>
            <person name="Berger A."/>
            <person name="Berges H."/>
            <person name="Bidwell S."/>
            <person name="Bisseling T."/>
            <person name="Choisne N."/>
            <person name="Couloux A."/>
            <person name="Denny R."/>
            <person name="Deshpande S."/>
            <person name="Dai X."/>
            <person name="Doyle J.J."/>
            <person name="Dudez A.M."/>
            <person name="Farmer A.D."/>
            <person name="Fouteau S."/>
            <person name="Franken C."/>
            <person name="Gibelin C."/>
            <person name="Gish J."/>
            <person name="Goldstein S."/>
            <person name="Gonzalez A.J."/>
            <person name="Green P.J."/>
            <person name="Hallab A."/>
            <person name="Hartog M."/>
            <person name="Hua A."/>
            <person name="Humphray S.J."/>
            <person name="Jeong D.H."/>
            <person name="Jing Y."/>
            <person name="Jocker A."/>
            <person name="Kenton S.M."/>
            <person name="Kim D.J."/>
            <person name="Klee K."/>
            <person name="Lai H."/>
            <person name="Lang C."/>
            <person name="Lin S."/>
            <person name="Macmil S.L."/>
            <person name="Magdelenat G."/>
            <person name="Matthews L."/>
            <person name="McCorrison J."/>
            <person name="Monaghan E.L."/>
            <person name="Mun J.H."/>
            <person name="Najar F.Z."/>
            <person name="Nicholson C."/>
            <person name="Noirot C."/>
            <person name="O'Bleness M."/>
            <person name="Paule C.R."/>
            <person name="Poulain J."/>
            <person name="Prion F."/>
            <person name="Qin B."/>
            <person name="Qu C."/>
            <person name="Retzel E.F."/>
            <person name="Riddle C."/>
            <person name="Sallet E."/>
            <person name="Samain S."/>
            <person name="Samson N."/>
            <person name="Sanders I."/>
            <person name="Saurat O."/>
            <person name="Scarpelli C."/>
            <person name="Schiex T."/>
            <person name="Segurens B."/>
            <person name="Severin A.J."/>
            <person name="Sherrier D.J."/>
            <person name="Shi R."/>
            <person name="Sims S."/>
            <person name="Singer S.R."/>
            <person name="Sinharoy S."/>
            <person name="Sterck L."/>
            <person name="Viollet A."/>
            <person name="Wang B.B."/>
            <person name="Wang K."/>
            <person name="Wang M."/>
            <person name="Wang X."/>
            <person name="Warfsmann J."/>
            <person name="Weissenbach J."/>
            <person name="White D.D."/>
            <person name="White J.D."/>
            <person name="Wiley G.B."/>
            <person name="Wincker P."/>
            <person name="Xing Y."/>
            <person name="Yang L."/>
            <person name="Yao Z."/>
            <person name="Ying F."/>
            <person name="Zhai J."/>
            <person name="Zhou L."/>
            <person name="Zuber A."/>
            <person name="Denarie J."/>
            <person name="Dixon R.A."/>
            <person name="May G.D."/>
            <person name="Schwartz D.C."/>
            <person name="Rogers J."/>
            <person name="Quetier F."/>
            <person name="Town C.D."/>
            <person name="Roe B.A."/>
        </authorList>
    </citation>
    <scope>NUCLEOTIDE SEQUENCE [LARGE SCALE GENOMIC DNA]</scope>
    <source>
        <strain evidence="2">A17</strain>
        <strain evidence="3 4">cv. Jemalong A17</strain>
    </source>
</reference>
<name>G7KJS9_MEDTR</name>
<evidence type="ECO:0000313" key="4">
    <source>
        <dbReference type="Proteomes" id="UP000002051"/>
    </source>
</evidence>